<dbReference type="AlphaFoldDB" id="A0A2P8DY66"/>
<dbReference type="Pfam" id="PF22513">
    <property type="entry name" value="FitA-like_RHH"/>
    <property type="match status" value="1"/>
</dbReference>
<dbReference type="RefSeq" id="WP_129711060.1">
    <property type="nucleotide sequence ID" value="NZ_PYGE01000011.1"/>
</dbReference>
<feature type="domain" description="Antitoxin FitA-like ribbon-helix-helix" evidence="1">
    <location>
        <begin position="2"/>
        <end position="39"/>
    </location>
</feature>
<comment type="caution">
    <text evidence="2">The sequence shown here is derived from an EMBL/GenBank/DDBJ whole genome shotgun (WGS) entry which is preliminary data.</text>
</comment>
<name>A0A2P8DY66_9ACTN</name>
<evidence type="ECO:0000313" key="3">
    <source>
        <dbReference type="Proteomes" id="UP000243528"/>
    </source>
</evidence>
<evidence type="ECO:0000313" key="2">
    <source>
        <dbReference type="EMBL" id="PSL02117.1"/>
    </source>
</evidence>
<dbReference type="InterPro" id="IPR013321">
    <property type="entry name" value="Arc_rbn_hlx_hlx"/>
</dbReference>
<dbReference type="GO" id="GO:0006355">
    <property type="term" value="P:regulation of DNA-templated transcription"/>
    <property type="evidence" value="ECO:0007669"/>
    <property type="project" value="InterPro"/>
</dbReference>
<dbReference type="InterPro" id="IPR053853">
    <property type="entry name" value="FitA-like_RHH"/>
</dbReference>
<gene>
    <name evidence="2" type="ORF">CLV30_11172</name>
</gene>
<reference evidence="2 3" key="1">
    <citation type="submission" date="2018-03" db="EMBL/GenBank/DDBJ databases">
        <title>Genomic Encyclopedia of Archaeal and Bacterial Type Strains, Phase II (KMG-II): from individual species to whole genera.</title>
        <authorList>
            <person name="Goeker M."/>
        </authorList>
    </citation>
    <scope>NUCLEOTIDE SEQUENCE [LARGE SCALE GENOMIC DNA]</scope>
    <source>
        <strain evidence="2 3">DSM 45211</strain>
    </source>
</reference>
<proteinExistence type="predicted"/>
<keyword evidence="3" id="KW-1185">Reference proteome</keyword>
<organism evidence="2 3">
    <name type="scientific">Haloactinopolyspora alba</name>
    <dbReference type="NCBI Taxonomy" id="648780"/>
    <lineage>
        <taxon>Bacteria</taxon>
        <taxon>Bacillati</taxon>
        <taxon>Actinomycetota</taxon>
        <taxon>Actinomycetes</taxon>
        <taxon>Jiangellales</taxon>
        <taxon>Jiangellaceae</taxon>
        <taxon>Haloactinopolyspora</taxon>
    </lineage>
</organism>
<dbReference type="InterPro" id="IPR010985">
    <property type="entry name" value="Ribbon_hlx_hlx"/>
</dbReference>
<dbReference type="Gene3D" id="1.10.1220.10">
    <property type="entry name" value="Met repressor-like"/>
    <property type="match status" value="1"/>
</dbReference>
<dbReference type="SUPFAM" id="SSF47598">
    <property type="entry name" value="Ribbon-helix-helix"/>
    <property type="match status" value="1"/>
</dbReference>
<sequence length="77" mass="8725">MAQLLVRNLDESVKRRLHLRAARHNRSLEAEVRFILTEASASSTDDPVGRLLAAVREQRVEPNLPDDSFDHEGATFE</sequence>
<dbReference type="EMBL" id="PYGE01000011">
    <property type="protein sequence ID" value="PSL02117.1"/>
    <property type="molecule type" value="Genomic_DNA"/>
</dbReference>
<dbReference type="Proteomes" id="UP000243528">
    <property type="component" value="Unassembled WGS sequence"/>
</dbReference>
<evidence type="ECO:0000259" key="1">
    <source>
        <dbReference type="Pfam" id="PF22513"/>
    </source>
</evidence>
<protein>
    <recommendedName>
        <fullName evidence="1">Antitoxin FitA-like ribbon-helix-helix domain-containing protein</fullName>
    </recommendedName>
</protein>
<accession>A0A2P8DY66</accession>